<sequence>MVRGTRVRLAGIDAPELRQHCRDGRGREYACGAAAKAALERRLAGGSVACLIASRDRYRRALAICAALGPDAVPWELNTWLVERGWASVYGRHARRYRQAEARARAGRYGIWANPSAYEAPESWRKRQGRKRA</sequence>
<dbReference type="PANTHER" id="PTHR12302:SF26">
    <property type="entry name" value="BLR1266 PROTEIN"/>
    <property type="match status" value="1"/>
</dbReference>
<dbReference type="PANTHER" id="PTHR12302">
    <property type="entry name" value="EBNA2 BINDING PROTEIN P100"/>
    <property type="match status" value="1"/>
</dbReference>
<accession>A0AAD9MKU3</accession>
<dbReference type="InterPro" id="IPR035437">
    <property type="entry name" value="SNase_OB-fold_sf"/>
</dbReference>
<dbReference type="EMBL" id="JASFZW010000004">
    <property type="protein sequence ID" value="KAK2078690.1"/>
    <property type="molecule type" value="Genomic_DNA"/>
</dbReference>
<name>A0AAD9MKU3_PROWI</name>
<dbReference type="InterPro" id="IPR016071">
    <property type="entry name" value="Staphylococal_nuclease_OB-fold"/>
</dbReference>
<dbReference type="Pfam" id="PF00565">
    <property type="entry name" value="SNase"/>
    <property type="match status" value="1"/>
</dbReference>
<feature type="domain" description="TNase-like" evidence="1">
    <location>
        <begin position="1"/>
        <end position="114"/>
    </location>
</feature>
<proteinExistence type="predicted"/>
<reference evidence="2" key="1">
    <citation type="submission" date="2021-01" db="EMBL/GenBank/DDBJ databases">
        <authorList>
            <person name="Eckstrom K.M.E."/>
        </authorList>
    </citation>
    <scope>NUCLEOTIDE SEQUENCE</scope>
    <source>
        <strain evidence="2">UVCC 0001</strain>
    </source>
</reference>
<dbReference type="AlphaFoldDB" id="A0AAD9MKU3"/>
<evidence type="ECO:0000313" key="2">
    <source>
        <dbReference type="EMBL" id="KAK2078690.1"/>
    </source>
</evidence>
<protein>
    <recommendedName>
        <fullName evidence="1">TNase-like domain-containing protein</fullName>
    </recommendedName>
</protein>
<comment type="caution">
    <text evidence="2">The sequence shown here is derived from an EMBL/GenBank/DDBJ whole genome shotgun (WGS) entry which is preliminary data.</text>
</comment>
<gene>
    <name evidence="2" type="ORF">QBZ16_003530</name>
</gene>
<evidence type="ECO:0000259" key="1">
    <source>
        <dbReference type="PROSITE" id="PS50830"/>
    </source>
</evidence>
<dbReference type="Proteomes" id="UP001255856">
    <property type="component" value="Unassembled WGS sequence"/>
</dbReference>
<keyword evidence="3" id="KW-1185">Reference proteome</keyword>
<dbReference type="Gene3D" id="2.40.50.90">
    <property type="match status" value="1"/>
</dbReference>
<dbReference type="PROSITE" id="PS50830">
    <property type="entry name" value="TNASE_3"/>
    <property type="match status" value="1"/>
</dbReference>
<evidence type="ECO:0000313" key="3">
    <source>
        <dbReference type="Proteomes" id="UP001255856"/>
    </source>
</evidence>
<dbReference type="SUPFAM" id="SSF50199">
    <property type="entry name" value="Staphylococcal nuclease"/>
    <property type="match status" value="1"/>
</dbReference>
<dbReference type="SMART" id="SM00318">
    <property type="entry name" value="SNc"/>
    <property type="match status" value="1"/>
</dbReference>
<organism evidence="2 3">
    <name type="scientific">Prototheca wickerhamii</name>
    <dbReference type="NCBI Taxonomy" id="3111"/>
    <lineage>
        <taxon>Eukaryota</taxon>
        <taxon>Viridiplantae</taxon>
        <taxon>Chlorophyta</taxon>
        <taxon>core chlorophytes</taxon>
        <taxon>Trebouxiophyceae</taxon>
        <taxon>Chlorellales</taxon>
        <taxon>Chlorellaceae</taxon>
        <taxon>Prototheca</taxon>
    </lineage>
</organism>